<accession>A0ABV9RD40</accession>
<dbReference type="InterPro" id="IPR002937">
    <property type="entry name" value="Amino_oxidase"/>
</dbReference>
<feature type="domain" description="Amine oxidase" evidence="1">
    <location>
        <begin position="28"/>
        <end position="438"/>
    </location>
</feature>
<dbReference type="Pfam" id="PF01593">
    <property type="entry name" value="Amino_oxidase"/>
    <property type="match status" value="1"/>
</dbReference>
<gene>
    <name evidence="2" type="ORF">ACFPEL_06705</name>
</gene>
<evidence type="ECO:0000313" key="2">
    <source>
        <dbReference type="EMBL" id="MFC4832096.1"/>
    </source>
</evidence>
<protein>
    <submittedName>
        <fullName evidence="2">Phytoene desaturase family protein</fullName>
    </submittedName>
</protein>
<dbReference type="PANTHER" id="PTHR43734">
    <property type="entry name" value="PHYTOENE DESATURASE"/>
    <property type="match status" value="1"/>
</dbReference>
<evidence type="ECO:0000259" key="1">
    <source>
        <dbReference type="Pfam" id="PF01593"/>
    </source>
</evidence>
<dbReference type="SUPFAM" id="SSF51905">
    <property type="entry name" value="FAD/NAD(P)-binding domain"/>
    <property type="match status" value="1"/>
</dbReference>
<dbReference type="EMBL" id="JBHSIM010000013">
    <property type="protein sequence ID" value="MFC4832096.1"/>
    <property type="molecule type" value="Genomic_DNA"/>
</dbReference>
<reference evidence="3" key="1">
    <citation type="journal article" date="2019" name="Int. J. Syst. Evol. Microbiol.">
        <title>The Global Catalogue of Microorganisms (GCM) 10K type strain sequencing project: providing services to taxonomists for standard genome sequencing and annotation.</title>
        <authorList>
            <consortium name="The Broad Institute Genomics Platform"/>
            <consortium name="The Broad Institute Genome Sequencing Center for Infectious Disease"/>
            <person name="Wu L."/>
            <person name="Ma J."/>
        </authorList>
    </citation>
    <scope>NUCLEOTIDE SEQUENCE [LARGE SCALE GENOMIC DNA]</scope>
    <source>
        <strain evidence="3">CCUG 50347</strain>
    </source>
</reference>
<dbReference type="PANTHER" id="PTHR43734:SF1">
    <property type="entry name" value="PHYTOENE DESATURASE"/>
    <property type="match status" value="1"/>
</dbReference>
<dbReference type="InterPro" id="IPR036188">
    <property type="entry name" value="FAD/NAD-bd_sf"/>
</dbReference>
<dbReference type="RefSeq" id="WP_274189777.1">
    <property type="nucleotide sequence ID" value="NZ_BAABHN010000013.1"/>
</dbReference>
<dbReference type="Proteomes" id="UP001595909">
    <property type="component" value="Unassembled WGS sequence"/>
</dbReference>
<dbReference type="Gene3D" id="3.50.50.60">
    <property type="entry name" value="FAD/NAD(P)-binding domain"/>
    <property type="match status" value="1"/>
</dbReference>
<comment type="caution">
    <text evidence="2">The sequence shown here is derived from an EMBL/GenBank/DDBJ whole genome shotgun (WGS) entry which is preliminary data.</text>
</comment>
<keyword evidence="3" id="KW-1185">Reference proteome</keyword>
<evidence type="ECO:0000313" key="3">
    <source>
        <dbReference type="Proteomes" id="UP001595909"/>
    </source>
</evidence>
<dbReference type="Gene3D" id="3.90.660.50">
    <property type="match status" value="1"/>
</dbReference>
<sequence length="448" mass="47602">MTVTDKTAPEKTTPEKTFDALVIGAGAGGLFTAALLSHRGYRTLVVERLDRVGGRASSEDIDGFTVNNGAIVIEVGGVTEETFAEVGARFDVRRPSPPLLYRIGGKDVDVTGGGWGFLLSKITRQGAKVLEGLGAARTDDGLPEAGISTAEWLRRYTTNEKVHGIFRNMCGSIFAVSSEDLPAKVFLTYFTRRSAFKKFGFCPEGTIGVWRALADVVEGNGGEVWLDSEVRGLALGADGTVTGATATRPGETVEIACRLVVSDAGPAATADLIGRDRLPADYVATVDTTPCAMIVVNFASRTPLIEAPGMLSFATTRRMAYVANFTATCPEMAPEGWHLYNGTSVPEPATGAFDEAAETALLHEDLREQIPGFADHARVLSTSVWRDGWPPQRAVAGFDIPHSTPIGNLWNVGDAVKQYANGGTTACAETAWLVVDEIAARFPAGART</sequence>
<proteinExistence type="predicted"/>
<organism evidence="2 3">
    <name type="scientific">Actinomycetospora chibensis</name>
    <dbReference type="NCBI Taxonomy" id="663606"/>
    <lineage>
        <taxon>Bacteria</taxon>
        <taxon>Bacillati</taxon>
        <taxon>Actinomycetota</taxon>
        <taxon>Actinomycetes</taxon>
        <taxon>Pseudonocardiales</taxon>
        <taxon>Pseudonocardiaceae</taxon>
        <taxon>Actinomycetospora</taxon>
    </lineage>
</organism>
<name>A0ABV9RD40_9PSEU</name>